<organism evidence="1 2">
    <name type="scientific">Scytonema hofmannii FACHB-248</name>
    <dbReference type="NCBI Taxonomy" id="1842502"/>
    <lineage>
        <taxon>Bacteria</taxon>
        <taxon>Bacillati</taxon>
        <taxon>Cyanobacteriota</taxon>
        <taxon>Cyanophyceae</taxon>
        <taxon>Nostocales</taxon>
        <taxon>Scytonemataceae</taxon>
        <taxon>Scytonema</taxon>
    </lineage>
</organism>
<protein>
    <submittedName>
        <fullName evidence="1">Uncharacterized protein</fullName>
    </submittedName>
</protein>
<dbReference type="Proteomes" id="UP000660380">
    <property type="component" value="Unassembled WGS sequence"/>
</dbReference>
<evidence type="ECO:0000313" key="2">
    <source>
        <dbReference type="Proteomes" id="UP000660380"/>
    </source>
</evidence>
<dbReference type="RefSeq" id="WP_029637176.1">
    <property type="nucleotide sequence ID" value="NZ_JACJTA010000139.1"/>
</dbReference>
<gene>
    <name evidence="1" type="ORF">H6G81_33255</name>
</gene>
<comment type="caution">
    <text evidence="1">The sequence shown here is derived from an EMBL/GenBank/DDBJ whole genome shotgun (WGS) entry which is preliminary data.</text>
</comment>
<sequence>MSINKDRPHILVLPEDDANRQIANGFLLNLNLNSHAIQVLPVARGWKNVVKKFTNDYASTMRQYQHRMMALLIDFDDHEDRLSHVKDQIANDLEDRVFVLGVLSEPENLKRDINKNFEKIGEALAKDCSDRTNELWGYDLLRHNETELDRMISSVKPFLFN</sequence>
<proteinExistence type="predicted"/>
<keyword evidence="2" id="KW-1185">Reference proteome</keyword>
<reference evidence="1 2" key="1">
    <citation type="journal article" date="2020" name="ISME J.">
        <title>Comparative genomics reveals insights into cyanobacterial evolution and habitat adaptation.</title>
        <authorList>
            <person name="Chen M.Y."/>
            <person name="Teng W.K."/>
            <person name="Zhao L."/>
            <person name="Hu C.X."/>
            <person name="Zhou Y.K."/>
            <person name="Han B.P."/>
            <person name="Song L.R."/>
            <person name="Shu W.S."/>
        </authorList>
    </citation>
    <scope>NUCLEOTIDE SEQUENCE [LARGE SCALE GENOMIC DNA]</scope>
    <source>
        <strain evidence="1 2">FACHB-248</strain>
    </source>
</reference>
<evidence type="ECO:0000313" key="1">
    <source>
        <dbReference type="EMBL" id="MBD2609245.1"/>
    </source>
</evidence>
<accession>A0ABR8H1V7</accession>
<name>A0ABR8H1V7_9CYAN</name>
<dbReference type="EMBL" id="JACJTA010000139">
    <property type="protein sequence ID" value="MBD2609245.1"/>
    <property type="molecule type" value="Genomic_DNA"/>
</dbReference>